<dbReference type="CDD" id="cd06261">
    <property type="entry name" value="TM_PBP2"/>
    <property type="match status" value="1"/>
</dbReference>
<evidence type="ECO:0000256" key="4">
    <source>
        <dbReference type="ARBA" id="ARBA00022692"/>
    </source>
</evidence>
<evidence type="ECO:0000256" key="7">
    <source>
        <dbReference type="RuleBase" id="RU363032"/>
    </source>
</evidence>
<comment type="similarity">
    <text evidence="7">Belongs to the binding-protein-dependent transport system permease family.</text>
</comment>
<feature type="transmembrane region" description="Helical" evidence="7">
    <location>
        <begin position="91"/>
        <end position="116"/>
    </location>
</feature>
<feature type="transmembrane region" description="Helical" evidence="7">
    <location>
        <begin position="128"/>
        <end position="149"/>
    </location>
</feature>
<protein>
    <submittedName>
        <fullName evidence="8">Sugar ABC transporter permease</fullName>
    </submittedName>
</protein>
<evidence type="ECO:0000256" key="5">
    <source>
        <dbReference type="ARBA" id="ARBA00022989"/>
    </source>
</evidence>
<feature type="transmembrane region" description="Helical" evidence="7">
    <location>
        <begin position="232"/>
        <end position="249"/>
    </location>
</feature>
<dbReference type="GO" id="GO:0005886">
    <property type="term" value="C:plasma membrane"/>
    <property type="evidence" value="ECO:0007669"/>
    <property type="project" value="UniProtKB-SubCell"/>
</dbReference>
<evidence type="ECO:0000256" key="3">
    <source>
        <dbReference type="ARBA" id="ARBA00022475"/>
    </source>
</evidence>
<proteinExistence type="inferred from homology"/>
<dbReference type="InterPro" id="IPR000515">
    <property type="entry name" value="MetI-like"/>
</dbReference>
<organism evidence="8 9">
    <name type="scientific">Paradevosia tibetensis</name>
    <dbReference type="NCBI Taxonomy" id="1447062"/>
    <lineage>
        <taxon>Bacteria</taxon>
        <taxon>Pseudomonadati</taxon>
        <taxon>Pseudomonadota</taxon>
        <taxon>Alphaproteobacteria</taxon>
        <taxon>Hyphomicrobiales</taxon>
        <taxon>Devosiaceae</taxon>
        <taxon>Paradevosia</taxon>
    </lineage>
</organism>
<feature type="transmembrane region" description="Helical" evidence="7">
    <location>
        <begin position="32"/>
        <end position="53"/>
    </location>
</feature>
<evidence type="ECO:0000256" key="2">
    <source>
        <dbReference type="ARBA" id="ARBA00022448"/>
    </source>
</evidence>
<keyword evidence="9" id="KW-1185">Reference proteome</keyword>
<gene>
    <name evidence="8" type="ORF">FNA67_17370</name>
</gene>
<dbReference type="Pfam" id="PF00528">
    <property type="entry name" value="BPD_transp_1"/>
    <property type="match status" value="1"/>
</dbReference>
<dbReference type="PROSITE" id="PS50928">
    <property type="entry name" value="ABC_TM1"/>
    <property type="match status" value="1"/>
</dbReference>
<evidence type="ECO:0000256" key="6">
    <source>
        <dbReference type="ARBA" id="ARBA00023136"/>
    </source>
</evidence>
<reference evidence="8 9" key="1">
    <citation type="journal article" date="2015" name="Int. J. Syst. Evol. Microbiol.">
        <title>Youhaiella tibetensis gen. nov., sp. nov., isolated from subsurface sediment.</title>
        <authorList>
            <person name="Wang Y.X."/>
            <person name="Huang F.Q."/>
            <person name="Nogi Y."/>
            <person name="Pang S.J."/>
            <person name="Wang P.K."/>
            <person name="Lv J."/>
        </authorList>
    </citation>
    <scope>NUCLEOTIDE SEQUENCE [LARGE SCALE GENOMIC DNA]</scope>
    <source>
        <strain evidence="9">fig4</strain>
    </source>
</reference>
<dbReference type="InterPro" id="IPR035906">
    <property type="entry name" value="MetI-like_sf"/>
</dbReference>
<dbReference type="GO" id="GO:0055085">
    <property type="term" value="P:transmembrane transport"/>
    <property type="evidence" value="ECO:0007669"/>
    <property type="project" value="InterPro"/>
</dbReference>
<dbReference type="KEGG" id="yti:FNA67_17370"/>
<evidence type="ECO:0000256" key="1">
    <source>
        <dbReference type="ARBA" id="ARBA00004651"/>
    </source>
</evidence>
<dbReference type="PANTHER" id="PTHR43005:SF1">
    <property type="entry name" value="SPERMIDINE_PUTRESCINE TRANSPORT SYSTEM PERMEASE PROTEIN"/>
    <property type="match status" value="1"/>
</dbReference>
<keyword evidence="2 7" id="KW-0813">Transport</keyword>
<evidence type="ECO:0000313" key="8">
    <source>
        <dbReference type="EMBL" id="QEE21846.1"/>
    </source>
</evidence>
<evidence type="ECO:0000313" key="9">
    <source>
        <dbReference type="Proteomes" id="UP000321062"/>
    </source>
</evidence>
<dbReference type="PANTHER" id="PTHR43005">
    <property type="entry name" value="BLR7065 PROTEIN"/>
    <property type="match status" value="1"/>
</dbReference>
<comment type="subcellular location">
    <subcellularLocation>
        <location evidence="1 7">Cell membrane</location>
        <topology evidence="1 7">Multi-pass membrane protein</topology>
    </subcellularLocation>
</comment>
<keyword evidence="5 7" id="KW-1133">Transmembrane helix</keyword>
<keyword evidence="6 7" id="KW-0472">Membrane</keyword>
<dbReference type="EMBL" id="CP041690">
    <property type="protein sequence ID" value="QEE21846.1"/>
    <property type="molecule type" value="Genomic_DNA"/>
</dbReference>
<name>A0A5B9DRU7_9HYPH</name>
<dbReference type="RefSeq" id="WP_049706335.1">
    <property type="nucleotide sequence ID" value="NZ_BMFM01000002.1"/>
</dbReference>
<accession>A0A5B9DRU7</accession>
<sequence length="313" mass="34138">MTDLAPPGGRRLDYPVSPHARRGGLQAAQRRIGMLMLLPAATAFVLIILYPFAQALGLSMFEDTLQTIEPIFVGLDNFKEVLSNPDTWQSFLLTAIYVGSATAGTLVLGLGWALILNQPFRGRGAIRALTLLPWVVPSTVSAFIWAWIFNSRFGVINGMLLELGLIDVPQAWLSTPEGAMVAVVLTRIWRSIPLFMAFFLAGLQNVDGEQLDAARVDGASNFAILRDHILPHLRPVLIVVVVLGVIGGLQDFDTIYALTGGGPVRATAVLSIEVYRKAFEQWDIGMASAIGVLWVATLLPPAYFYLRLLVKGR</sequence>
<dbReference type="AlphaFoldDB" id="A0A5B9DRU7"/>
<dbReference type="OrthoDB" id="7375219at2"/>
<keyword evidence="3" id="KW-1003">Cell membrane</keyword>
<feature type="transmembrane region" description="Helical" evidence="7">
    <location>
        <begin position="284"/>
        <end position="306"/>
    </location>
</feature>
<dbReference type="Gene3D" id="1.10.3720.10">
    <property type="entry name" value="MetI-like"/>
    <property type="match status" value="1"/>
</dbReference>
<dbReference type="Proteomes" id="UP000321062">
    <property type="component" value="Chromosome"/>
</dbReference>
<keyword evidence="4 7" id="KW-0812">Transmembrane</keyword>
<dbReference type="SUPFAM" id="SSF161098">
    <property type="entry name" value="MetI-like"/>
    <property type="match status" value="1"/>
</dbReference>